<evidence type="ECO:0000313" key="2">
    <source>
        <dbReference type="Proteomes" id="UP001501585"/>
    </source>
</evidence>
<sequence>MLSTSELDTLAQQAVVDAYNEYEQLSAFHAVIEDHLIVPFQTTILGVEATVTKIDLLPGSGIVAICTREKHIRAVGILDFPTPPPTGAE</sequence>
<comment type="caution">
    <text evidence="1">The sequence shown here is derived from an EMBL/GenBank/DDBJ whole genome shotgun (WGS) entry which is preliminary data.</text>
</comment>
<keyword evidence="2" id="KW-1185">Reference proteome</keyword>
<organism evidence="1 2">
    <name type="scientific">Nocardiopsis rhodophaea</name>
    <dbReference type="NCBI Taxonomy" id="280238"/>
    <lineage>
        <taxon>Bacteria</taxon>
        <taxon>Bacillati</taxon>
        <taxon>Actinomycetota</taxon>
        <taxon>Actinomycetes</taxon>
        <taxon>Streptosporangiales</taxon>
        <taxon>Nocardiopsidaceae</taxon>
        <taxon>Nocardiopsis</taxon>
    </lineage>
</organism>
<dbReference type="EMBL" id="BAAAPC010000014">
    <property type="protein sequence ID" value="GAA2003956.1"/>
    <property type="molecule type" value="Genomic_DNA"/>
</dbReference>
<name>A0ABN2TB64_9ACTN</name>
<dbReference type="RefSeq" id="WP_344163852.1">
    <property type="nucleotide sequence ID" value="NZ_BAAAPC010000014.1"/>
</dbReference>
<accession>A0ABN2TB64</accession>
<dbReference type="Proteomes" id="UP001501585">
    <property type="component" value="Unassembled WGS sequence"/>
</dbReference>
<proteinExistence type="predicted"/>
<reference evidence="1 2" key="1">
    <citation type="journal article" date="2019" name="Int. J. Syst. Evol. Microbiol.">
        <title>The Global Catalogue of Microorganisms (GCM) 10K type strain sequencing project: providing services to taxonomists for standard genome sequencing and annotation.</title>
        <authorList>
            <consortium name="The Broad Institute Genomics Platform"/>
            <consortium name="The Broad Institute Genome Sequencing Center for Infectious Disease"/>
            <person name="Wu L."/>
            <person name="Ma J."/>
        </authorList>
    </citation>
    <scope>NUCLEOTIDE SEQUENCE [LARGE SCALE GENOMIC DNA]</scope>
    <source>
        <strain evidence="1 2">JCM 15313</strain>
    </source>
</reference>
<protein>
    <submittedName>
        <fullName evidence="1">Uncharacterized protein</fullName>
    </submittedName>
</protein>
<gene>
    <name evidence="1" type="ORF">GCM10009799_33900</name>
</gene>
<evidence type="ECO:0000313" key="1">
    <source>
        <dbReference type="EMBL" id="GAA2003956.1"/>
    </source>
</evidence>